<feature type="transmembrane region" description="Helical" evidence="2">
    <location>
        <begin position="117"/>
        <end position="134"/>
    </location>
</feature>
<name>A0A8H4CNW4_COLGL</name>
<dbReference type="Proteomes" id="UP000613401">
    <property type="component" value="Unassembled WGS sequence"/>
</dbReference>
<feature type="transmembrane region" description="Helical" evidence="2">
    <location>
        <begin position="6"/>
        <end position="24"/>
    </location>
</feature>
<protein>
    <submittedName>
        <fullName evidence="3">Uncharacterized protein</fullName>
    </submittedName>
</protein>
<sequence length="438" mass="49303">MVVYLAWFSNLTHIACLTLLRGYLHQHQNERRWRLGLMLILWMLLLVAIGPTLWMNWMYDDSYPGLPSTNARCFFHPSVALKTIQWRTCEKYREDDEVAECVAASDDGEAFLSSTEALQSAVTSIVLTVFTFFTRMAKIIQQWSITIRRNVRSRANKFDTSAILSLLQKPRTGWRARLWTSILFLRVALNLTARLYADLVSSELSDVYWLFVSTVWGTLRIIGVRLSVEVDENSWEFGQILPVFLLIGPIMATVLPIIVSRPVVTGNPGLNISTVVGSHLETSGTPQRQAQIEPTGPDRIRPISAPSTFSPNTEMTSSEGVTTSAEPTQENPTTSSTQALNNALQPLSRLLRSARRTDWTLPQVAADDIDNQLRSYYRQDQWMEQVTALACLQVIPVTIMVLLEMSGDGVNRVNNALVITLSYSTNIILLQPFNCLFA</sequence>
<feature type="transmembrane region" description="Helical" evidence="2">
    <location>
        <begin position="208"/>
        <end position="228"/>
    </location>
</feature>
<dbReference type="EMBL" id="WVTB01000030">
    <property type="protein sequence ID" value="KAF3807226.1"/>
    <property type="molecule type" value="Genomic_DNA"/>
</dbReference>
<feature type="compositionally biased region" description="Polar residues" evidence="1">
    <location>
        <begin position="305"/>
        <end position="340"/>
    </location>
</feature>
<feature type="region of interest" description="Disordered" evidence="1">
    <location>
        <begin position="281"/>
        <end position="340"/>
    </location>
</feature>
<evidence type="ECO:0000256" key="1">
    <source>
        <dbReference type="SAM" id="MobiDB-lite"/>
    </source>
</evidence>
<proteinExistence type="predicted"/>
<reference evidence="3" key="2">
    <citation type="submission" date="2020-03" db="EMBL/GenBank/DDBJ databases">
        <authorList>
            <person name="Fu F.-F."/>
            <person name="Chen J."/>
        </authorList>
    </citation>
    <scope>NUCLEOTIDE SEQUENCE</scope>
    <source>
        <strain evidence="3">Lc1</strain>
    </source>
</reference>
<dbReference type="AlphaFoldDB" id="A0A8H4CNW4"/>
<evidence type="ECO:0000313" key="4">
    <source>
        <dbReference type="Proteomes" id="UP000613401"/>
    </source>
</evidence>
<gene>
    <name evidence="3" type="ORF">GCG54_00008681</name>
</gene>
<keyword evidence="2" id="KW-1133">Transmembrane helix</keyword>
<organism evidence="3 4">
    <name type="scientific">Colletotrichum gloeosporioides</name>
    <name type="common">Anthracnose fungus</name>
    <name type="synonym">Glomerella cingulata</name>
    <dbReference type="NCBI Taxonomy" id="474922"/>
    <lineage>
        <taxon>Eukaryota</taxon>
        <taxon>Fungi</taxon>
        <taxon>Dikarya</taxon>
        <taxon>Ascomycota</taxon>
        <taxon>Pezizomycotina</taxon>
        <taxon>Sordariomycetes</taxon>
        <taxon>Hypocreomycetidae</taxon>
        <taxon>Glomerellales</taxon>
        <taxon>Glomerellaceae</taxon>
        <taxon>Colletotrichum</taxon>
        <taxon>Colletotrichum gloeosporioides species complex</taxon>
    </lineage>
</organism>
<evidence type="ECO:0000256" key="2">
    <source>
        <dbReference type="SAM" id="Phobius"/>
    </source>
</evidence>
<feature type="non-terminal residue" evidence="3">
    <location>
        <position position="438"/>
    </location>
</feature>
<accession>A0A8H4CNW4</accession>
<feature type="compositionally biased region" description="Polar residues" evidence="1">
    <location>
        <begin position="281"/>
        <end position="292"/>
    </location>
</feature>
<feature type="transmembrane region" description="Helical" evidence="2">
    <location>
        <begin position="178"/>
        <end position="196"/>
    </location>
</feature>
<keyword evidence="2" id="KW-0472">Membrane</keyword>
<keyword evidence="4" id="KW-1185">Reference proteome</keyword>
<feature type="transmembrane region" description="Helical" evidence="2">
    <location>
        <begin position="240"/>
        <end position="259"/>
    </location>
</feature>
<dbReference type="RefSeq" id="XP_045266385.1">
    <property type="nucleotide sequence ID" value="XM_045408642.1"/>
</dbReference>
<feature type="transmembrane region" description="Helical" evidence="2">
    <location>
        <begin position="36"/>
        <end position="57"/>
    </location>
</feature>
<reference evidence="3" key="1">
    <citation type="journal article" date="2020" name="Phytopathology">
        <title>Genome sequence and comparative analysis of Colletotrichum gloeosporioides isolated from Liriodendron leaves.</title>
        <authorList>
            <person name="Fu F.F."/>
            <person name="Hao Z."/>
            <person name="Wang P."/>
            <person name="Lu Y."/>
            <person name="Xue L.J."/>
            <person name="Wei G."/>
            <person name="Tian Y."/>
            <person name="Baishi H."/>
            <person name="Xu H."/>
            <person name="Shi J."/>
            <person name="Cheng T."/>
            <person name="Wang G."/>
            <person name="Yi Y."/>
            <person name="Chen J."/>
        </authorList>
    </citation>
    <scope>NUCLEOTIDE SEQUENCE</scope>
    <source>
        <strain evidence="3">Lc1</strain>
    </source>
</reference>
<keyword evidence="2" id="KW-0812">Transmembrane</keyword>
<dbReference type="GeneID" id="69015821"/>
<evidence type="ECO:0000313" key="3">
    <source>
        <dbReference type="EMBL" id="KAF3807226.1"/>
    </source>
</evidence>
<comment type="caution">
    <text evidence="3">The sequence shown here is derived from an EMBL/GenBank/DDBJ whole genome shotgun (WGS) entry which is preliminary data.</text>
</comment>